<dbReference type="GO" id="GO:0042802">
    <property type="term" value="F:identical protein binding"/>
    <property type="evidence" value="ECO:0007669"/>
    <property type="project" value="UniProtKB-ARBA"/>
</dbReference>
<dbReference type="GO" id="GO:0001111">
    <property type="term" value="P:RNA polymerase II promoter clearance"/>
    <property type="evidence" value="ECO:0007669"/>
    <property type="project" value="UniProtKB-ARBA"/>
</dbReference>
<dbReference type="PANTHER" id="PTHR12460">
    <property type="entry name" value="CYCLIN-DEPENDENT KINASE INHIBITOR-RELATED PROTEIN"/>
    <property type="match status" value="1"/>
</dbReference>
<dbReference type="EMBL" id="LR789881">
    <property type="protein sequence ID" value="CAB3265743.1"/>
    <property type="molecule type" value="mRNA"/>
</dbReference>
<feature type="region of interest" description="Disordered" evidence="5">
    <location>
        <begin position="141"/>
        <end position="161"/>
    </location>
</feature>
<evidence type="ECO:0000313" key="7">
    <source>
        <dbReference type="EMBL" id="CAB3265743.1"/>
    </source>
</evidence>
<gene>
    <name evidence="7" type="primary">Rprd1b</name>
</gene>
<evidence type="ECO:0000256" key="1">
    <source>
        <dbReference type="ARBA" id="ARBA00004123"/>
    </source>
</evidence>
<dbReference type="GO" id="GO:0005654">
    <property type="term" value="C:nucleoplasm"/>
    <property type="evidence" value="ECO:0007669"/>
    <property type="project" value="UniProtKB-ARBA"/>
</dbReference>
<dbReference type="InterPro" id="IPR006569">
    <property type="entry name" value="CID_dom"/>
</dbReference>
<keyword evidence="2" id="KW-0539">Nucleus</keyword>
<dbReference type="FunFam" id="1.25.40.90:FF:000007">
    <property type="entry name" value="Regulation of nuclear pre-mRNA domain-containing protein 1B"/>
    <property type="match status" value="1"/>
</dbReference>
<dbReference type="Pfam" id="PF04818">
    <property type="entry name" value="CID"/>
    <property type="match status" value="1"/>
</dbReference>
<feature type="domain" description="CID" evidence="6">
    <location>
        <begin position="1"/>
        <end position="133"/>
    </location>
</feature>
<evidence type="ECO:0000256" key="2">
    <source>
        <dbReference type="ARBA" id="ARBA00023242"/>
    </source>
</evidence>
<protein>
    <submittedName>
        <fullName evidence="7">Regulation of nuclear pre-mRNA domain-containing protein 1B-like</fullName>
    </submittedName>
</protein>
<accession>A0A6F9DRX1</accession>
<sequence length="343" mass="38773">MSTFSESALIKKLGELNTTQQSIQTLSLWVIHHRKHAKIIVQVWQTELIKAKIKKKLTFLYLANDVIQNSRKKGAEFTKAFGGVLITAFTHVSKHADEKTKNSIERMLNIWFERKIYDKEYINQIKQSINKIYQSKLGKSTQPATVSKPSVSKRSSGTEIPTQKDIVPKRSRLEELIVENADDDYLTLSPRDPPEAEDLAKSLLELESAASSDAVIREKIASLPSEVQDVSRLEKITDQATADQLLKTVDEACMLLAEYNGRLVAEIEDRRQVARMLADYVRQQRSLLQESEQKLADYRDKLSKVSEVRKELKSHIQNLPDLTMLPSVTGGLAPLPSAGDLFN</sequence>
<dbReference type="SMART" id="SM00582">
    <property type="entry name" value="RPR"/>
    <property type="match status" value="1"/>
</dbReference>
<name>A0A6F9DRX1_9ASCI</name>
<keyword evidence="4" id="KW-0175">Coiled coil</keyword>
<evidence type="ECO:0000256" key="5">
    <source>
        <dbReference type="SAM" id="MobiDB-lite"/>
    </source>
</evidence>
<evidence type="ECO:0000259" key="6">
    <source>
        <dbReference type="PROSITE" id="PS51391"/>
    </source>
</evidence>
<feature type="coiled-coil region" evidence="4">
    <location>
        <begin position="281"/>
        <end position="308"/>
    </location>
</feature>
<comment type="similarity">
    <text evidence="3">Belongs to the UPF0400 (RTT103) family.</text>
</comment>
<dbReference type="Gene3D" id="1.25.40.90">
    <property type="match status" value="1"/>
</dbReference>
<dbReference type="AlphaFoldDB" id="A0A6F9DRX1"/>
<dbReference type="PROSITE" id="PS51391">
    <property type="entry name" value="CID"/>
    <property type="match status" value="1"/>
</dbReference>
<proteinExistence type="evidence at transcript level"/>
<dbReference type="InterPro" id="IPR032337">
    <property type="entry name" value="RPRD1A/B_C"/>
</dbReference>
<dbReference type="GO" id="GO:0097550">
    <property type="term" value="C:transcription preinitiation complex"/>
    <property type="evidence" value="ECO:0007669"/>
    <property type="project" value="UniProtKB-ARBA"/>
</dbReference>
<dbReference type="GO" id="GO:0031124">
    <property type="term" value="P:mRNA 3'-end processing"/>
    <property type="evidence" value="ECO:0007669"/>
    <property type="project" value="TreeGrafter"/>
</dbReference>
<dbReference type="Gene3D" id="6.10.250.2560">
    <property type="match status" value="1"/>
</dbReference>
<dbReference type="GO" id="GO:0000993">
    <property type="term" value="F:RNA polymerase II complex binding"/>
    <property type="evidence" value="ECO:0007669"/>
    <property type="project" value="TreeGrafter"/>
</dbReference>
<evidence type="ECO:0000256" key="4">
    <source>
        <dbReference type="SAM" id="Coils"/>
    </source>
</evidence>
<comment type="subcellular location">
    <subcellularLocation>
        <location evidence="1">Nucleus</location>
    </subcellularLocation>
</comment>
<dbReference type="Pfam" id="PF16566">
    <property type="entry name" value="CREPT"/>
    <property type="match status" value="1"/>
</dbReference>
<dbReference type="CDD" id="cd17002">
    <property type="entry name" value="CID_RPRD1"/>
    <property type="match status" value="1"/>
</dbReference>
<evidence type="ECO:0000256" key="3">
    <source>
        <dbReference type="ARBA" id="ARBA00034310"/>
    </source>
</evidence>
<dbReference type="InterPro" id="IPR008942">
    <property type="entry name" value="ENTH_VHS"/>
</dbReference>
<dbReference type="SUPFAM" id="SSF48464">
    <property type="entry name" value="ENTH/VHS domain"/>
    <property type="match status" value="1"/>
</dbReference>
<organism evidence="7">
    <name type="scientific">Phallusia mammillata</name>
    <dbReference type="NCBI Taxonomy" id="59560"/>
    <lineage>
        <taxon>Eukaryota</taxon>
        <taxon>Metazoa</taxon>
        <taxon>Chordata</taxon>
        <taxon>Tunicata</taxon>
        <taxon>Ascidiacea</taxon>
        <taxon>Phlebobranchia</taxon>
        <taxon>Ascidiidae</taxon>
        <taxon>Phallusia</taxon>
    </lineage>
</organism>
<dbReference type="PANTHER" id="PTHR12460:SF0">
    <property type="entry name" value="CID DOMAIN-CONTAINING PROTEIN-RELATED"/>
    <property type="match status" value="1"/>
</dbReference>
<reference evidence="7" key="1">
    <citation type="submission" date="2020-04" db="EMBL/GenBank/DDBJ databases">
        <authorList>
            <person name="Neveu A P."/>
        </authorList>
    </citation>
    <scope>NUCLEOTIDE SEQUENCE</scope>
    <source>
        <tissue evidence="7">Whole embryo</tissue>
    </source>
</reference>